<feature type="region of interest" description="Disordered" evidence="1">
    <location>
        <begin position="91"/>
        <end position="152"/>
    </location>
</feature>
<evidence type="ECO:0000256" key="1">
    <source>
        <dbReference type="SAM" id="MobiDB-lite"/>
    </source>
</evidence>
<protein>
    <submittedName>
        <fullName evidence="2">Uncharacterized protein</fullName>
    </submittedName>
</protein>
<proteinExistence type="predicted"/>
<keyword evidence="3" id="KW-1185">Reference proteome</keyword>
<sequence>MGHVGCAGLQLAVSSGDLYTPPMDSTLHISPSIYFSKHTKKLGGAKLNAHKVIESSHQARRSLDTEIRTSGALVDSTELVTMLAGSRERVSLPARHSTVPAASRVTGHVSPPAGGGDLTLPGAGPPDSPAAARSHPPGEFYRPAGSHHRAAGSWERGNRALASPGTPAAAERTPWVLAAVSTALAERTLGGHRTAWDAAGLDNATRTVLLLLSMETRPPGEPPHPGLEVDAVPRRNWASVKPGFPALLELCALDPALHPHQGRAVLRLASCMRVERRIHVASPDLEN</sequence>
<accession>A0AAN7NU44</accession>
<dbReference type="EMBL" id="JAUNZN010000008">
    <property type="protein sequence ID" value="KAK4817163.1"/>
    <property type="molecule type" value="Genomic_DNA"/>
</dbReference>
<comment type="caution">
    <text evidence="2">The sequence shown here is derived from an EMBL/GenBank/DDBJ whole genome shotgun (WGS) entry which is preliminary data.</text>
</comment>
<dbReference type="Proteomes" id="UP001333110">
    <property type="component" value="Unassembled WGS sequence"/>
</dbReference>
<dbReference type="AlphaFoldDB" id="A0AAN7NU44"/>
<gene>
    <name evidence="2" type="ORF">QYF61_003502</name>
</gene>
<evidence type="ECO:0000313" key="3">
    <source>
        <dbReference type="Proteomes" id="UP001333110"/>
    </source>
</evidence>
<name>A0AAN7NU44_MYCAM</name>
<evidence type="ECO:0000313" key="2">
    <source>
        <dbReference type="EMBL" id="KAK4817163.1"/>
    </source>
</evidence>
<reference evidence="2 3" key="1">
    <citation type="journal article" date="2023" name="J. Hered.">
        <title>Chromosome-level genome of the wood stork (Mycteria americana) provides insight into avian chromosome evolution.</title>
        <authorList>
            <person name="Flamio R. Jr."/>
            <person name="Ramstad K.M."/>
        </authorList>
    </citation>
    <scope>NUCLEOTIDE SEQUENCE [LARGE SCALE GENOMIC DNA]</scope>
    <source>
        <strain evidence="2">JAX WOST 10</strain>
    </source>
</reference>
<organism evidence="2 3">
    <name type="scientific">Mycteria americana</name>
    <name type="common">Wood stork</name>
    <dbReference type="NCBI Taxonomy" id="33587"/>
    <lineage>
        <taxon>Eukaryota</taxon>
        <taxon>Metazoa</taxon>
        <taxon>Chordata</taxon>
        <taxon>Craniata</taxon>
        <taxon>Vertebrata</taxon>
        <taxon>Euteleostomi</taxon>
        <taxon>Archelosauria</taxon>
        <taxon>Archosauria</taxon>
        <taxon>Dinosauria</taxon>
        <taxon>Saurischia</taxon>
        <taxon>Theropoda</taxon>
        <taxon>Coelurosauria</taxon>
        <taxon>Aves</taxon>
        <taxon>Neognathae</taxon>
        <taxon>Neoaves</taxon>
        <taxon>Aequornithes</taxon>
        <taxon>Ciconiiformes</taxon>
        <taxon>Ciconiidae</taxon>
        <taxon>Mycteria</taxon>
    </lineage>
</organism>